<dbReference type="CDD" id="cd02440">
    <property type="entry name" value="AdoMet_MTases"/>
    <property type="match status" value="1"/>
</dbReference>
<dbReference type="EMBL" id="FQVN01000001">
    <property type="protein sequence ID" value="SHE64969.1"/>
    <property type="molecule type" value="Genomic_DNA"/>
</dbReference>
<evidence type="ECO:0000313" key="1">
    <source>
        <dbReference type="EMBL" id="SHE64969.1"/>
    </source>
</evidence>
<organism evidence="1 2">
    <name type="scientific">Streptoalloteichus hindustanus</name>
    <dbReference type="NCBI Taxonomy" id="2017"/>
    <lineage>
        <taxon>Bacteria</taxon>
        <taxon>Bacillati</taxon>
        <taxon>Actinomycetota</taxon>
        <taxon>Actinomycetes</taxon>
        <taxon>Pseudonocardiales</taxon>
        <taxon>Pseudonocardiaceae</taxon>
        <taxon>Streptoalloteichus</taxon>
    </lineage>
</organism>
<evidence type="ECO:0000313" key="2">
    <source>
        <dbReference type="Proteomes" id="UP000184501"/>
    </source>
</evidence>
<name>A0A1M4V7N2_STRHI</name>
<dbReference type="InterPro" id="IPR029063">
    <property type="entry name" value="SAM-dependent_MTases_sf"/>
</dbReference>
<dbReference type="Proteomes" id="UP000184501">
    <property type="component" value="Unassembled WGS sequence"/>
</dbReference>
<reference evidence="1 2" key="1">
    <citation type="submission" date="2016-11" db="EMBL/GenBank/DDBJ databases">
        <authorList>
            <person name="Jaros S."/>
            <person name="Januszkiewicz K."/>
            <person name="Wedrychowicz H."/>
        </authorList>
    </citation>
    <scope>NUCLEOTIDE SEQUENCE [LARGE SCALE GENOMIC DNA]</scope>
    <source>
        <strain evidence="1 2">DSM 44523</strain>
    </source>
</reference>
<dbReference type="Gene3D" id="3.40.50.150">
    <property type="entry name" value="Vaccinia Virus protein VP39"/>
    <property type="match status" value="1"/>
</dbReference>
<dbReference type="SUPFAM" id="SSF53335">
    <property type="entry name" value="S-adenosyl-L-methionine-dependent methyltransferases"/>
    <property type="match status" value="1"/>
</dbReference>
<dbReference type="OrthoDB" id="2370471at2"/>
<keyword evidence="1" id="KW-0808">Transferase</keyword>
<gene>
    <name evidence="1" type="ORF">SAMN05444320_101671</name>
</gene>
<dbReference type="STRING" id="2017.SAMN05444320_101671"/>
<keyword evidence="2" id="KW-1185">Reference proteome</keyword>
<dbReference type="AlphaFoldDB" id="A0A1M4V7N2"/>
<sequence length="344" mass="39314">MSTTEPLTGRRWTEADIGRTELRPTYRADLRRTSRDVFADAPHLDFSRLSWKDVGRPYRVENWSRERLAWEAEHGEQLPVPRAWAMFNRSFQSLFDEDPVASRVAALRRAGLKLSTLDVRAAYAAIGEVVRSSVWNQAHRVGDTVWDPRAKRSLFAGLDLVRPRVLFLGAADGYEAMLLSAMYPGGEAVLVDYDEYCVEGRFGAFPVEYPFLGVDPATGHEKVWYRDQMNISYVVSDIRDLDFGPEFDVVVSIGLVEHFPDEYKPLAFDWHRRFLRPGGYAVLTTPRVAARTKAFYLLFGDLMNFSYRELQNVAQLGLYAHENGFEVLRHGVIKSHNGIVCRSR</sequence>
<proteinExistence type="predicted"/>
<accession>A0A1M4V7N2</accession>
<keyword evidence="1" id="KW-0489">Methyltransferase</keyword>
<dbReference type="RefSeq" id="WP_073479790.1">
    <property type="nucleotide sequence ID" value="NZ_FQVN01000001.1"/>
</dbReference>
<protein>
    <submittedName>
        <fullName evidence="1">Methyltransferase domain-containing protein</fullName>
    </submittedName>
</protein>
<dbReference type="Pfam" id="PF13489">
    <property type="entry name" value="Methyltransf_23"/>
    <property type="match status" value="1"/>
</dbReference>
<dbReference type="GO" id="GO:0008168">
    <property type="term" value="F:methyltransferase activity"/>
    <property type="evidence" value="ECO:0007669"/>
    <property type="project" value="UniProtKB-KW"/>
</dbReference>
<dbReference type="GO" id="GO:0032259">
    <property type="term" value="P:methylation"/>
    <property type="evidence" value="ECO:0007669"/>
    <property type="project" value="UniProtKB-KW"/>
</dbReference>